<dbReference type="GO" id="GO:0004672">
    <property type="term" value="F:protein kinase activity"/>
    <property type="evidence" value="ECO:0007669"/>
    <property type="project" value="InterPro"/>
</dbReference>
<dbReference type="Proteomes" id="UP001237642">
    <property type="component" value="Unassembled WGS sequence"/>
</dbReference>
<dbReference type="GO" id="GO:0005524">
    <property type="term" value="F:ATP binding"/>
    <property type="evidence" value="ECO:0007669"/>
    <property type="project" value="InterPro"/>
</dbReference>
<protein>
    <submittedName>
        <fullName evidence="2">Protein kinase domain-containing protein</fullName>
    </submittedName>
</protein>
<feature type="domain" description="Protein kinase" evidence="1">
    <location>
        <begin position="1"/>
        <end position="156"/>
    </location>
</feature>
<dbReference type="PANTHER" id="PTHR48055">
    <property type="entry name" value="LEUCINE-RICH REPEAT RECEPTOR PROTEIN KINASE EMS1"/>
    <property type="match status" value="1"/>
</dbReference>
<sequence length="176" mass="19011">MTALVSDFGIAKLVKGSDQGSISFNDSASCCSTDGLLCGLLGYIAPEYGMGSQASTEGDVYSFGVLLLEIVTGKRPTDTIFQEGSSLHEWVKSQYPCKIEPIVEQALLRYAPHASLVPVDRLWCDVILELIELGLLCTQYSPLTRPTMDDVAHELARLKQYLSGPSAEKSGSTKST</sequence>
<evidence type="ECO:0000313" key="3">
    <source>
        <dbReference type="Proteomes" id="UP001237642"/>
    </source>
</evidence>
<organism evidence="2 3">
    <name type="scientific">Heracleum sosnowskyi</name>
    <dbReference type="NCBI Taxonomy" id="360622"/>
    <lineage>
        <taxon>Eukaryota</taxon>
        <taxon>Viridiplantae</taxon>
        <taxon>Streptophyta</taxon>
        <taxon>Embryophyta</taxon>
        <taxon>Tracheophyta</taxon>
        <taxon>Spermatophyta</taxon>
        <taxon>Magnoliopsida</taxon>
        <taxon>eudicotyledons</taxon>
        <taxon>Gunneridae</taxon>
        <taxon>Pentapetalae</taxon>
        <taxon>asterids</taxon>
        <taxon>campanulids</taxon>
        <taxon>Apiales</taxon>
        <taxon>Apiaceae</taxon>
        <taxon>Apioideae</taxon>
        <taxon>apioid superclade</taxon>
        <taxon>Tordylieae</taxon>
        <taxon>Tordyliinae</taxon>
        <taxon>Heracleum</taxon>
    </lineage>
</organism>
<reference evidence="2" key="1">
    <citation type="submission" date="2023-02" db="EMBL/GenBank/DDBJ databases">
        <title>Genome of toxic invasive species Heracleum sosnowskyi carries increased number of genes despite the absence of recent whole-genome duplications.</title>
        <authorList>
            <person name="Schelkunov M."/>
            <person name="Shtratnikova V."/>
            <person name="Makarenko M."/>
            <person name="Klepikova A."/>
            <person name="Omelchenko D."/>
            <person name="Novikova G."/>
            <person name="Obukhova E."/>
            <person name="Bogdanov V."/>
            <person name="Penin A."/>
            <person name="Logacheva M."/>
        </authorList>
    </citation>
    <scope>NUCLEOTIDE SEQUENCE</scope>
    <source>
        <strain evidence="2">Hsosn_3</strain>
        <tissue evidence="2">Leaf</tissue>
    </source>
</reference>
<dbReference type="EMBL" id="JAUIZM010000002">
    <property type="protein sequence ID" value="KAK1395834.1"/>
    <property type="molecule type" value="Genomic_DNA"/>
</dbReference>
<dbReference type="Gene3D" id="1.10.510.10">
    <property type="entry name" value="Transferase(Phosphotransferase) domain 1"/>
    <property type="match status" value="1"/>
</dbReference>
<accession>A0AAD8J2U4</accession>
<dbReference type="PANTHER" id="PTHR48055:SF55">
    <property type="entry name" value="PROTEIN KINASE DOMAIN-CONTAINING PROTEIN"/>
    <property type="match status" value="1"/>
</dbReference>
<dbReference type="AlphaFoldDB" id="A0AAD8J2U4"/>
<evidence type="ECO:0000259" key="1">
    <source>
        <dbReference type="PROSITE" id="PS50011"/>
    </source>
</evidence>
<name>A0AAD8J2U4_9APIA</name>
<evidence type="ECO:0000313" key="2">
    <source>
        <dbReference type="EMBL" id="KAK1395834.1"/>
    </source>
</evidence>
<dbReference type="InterPro" id="IPR051564">
    <property type="entry name" value="LRR_receptor-like_kinase"/>
</dbReference>
<comment type="caution">
    <text evidence="2">The sequence shown here is derived from an EMBL/GenBank/DDBJ whole genome shotgun (WGS) entry which is preliminary data.</text>
</comment>
<dbReference type="PROSITE" id="PS50011">
    <property type="entry name" value="PROTEIN_KINASE_DOM"/>
    <property type="match status" value="1"/>
</dbReference>
<dbReference type="InterPro" id="IPR011009">
    <property type="entry name" value="Kinase-like_dom_sf"/>
</dbReference>
<dbReference type="SUPFAM" id="SSF56112">
    <property type="entry name" value="Protein kinase-like (PK-like)"/>
    <property type="match status" value="1"/>
</dbReference>
<dbReference type="GO" id="GO:0016020">
    <property type="term" value="C:membrane"/>
    <property type="evidence" value="ECO:0007669"/>
    <property type="project" value="TreeGrafter"/>
</dbReference>
<keyword evidence="2" id="KW-0808">Transferase</keyword>
<dbReference type="InterPro" id="IPR000719">
    <property type="entry name" value="Prot_kinase_dom"/>
</dbReference>
<reference evidence="2" key="2">
    <citation type="submission" date="2023-05" db="EMBL/GenBank/DDBJ databases">
        <authorList>
            <person name="Schelkunov M.I."/>
        </authorList>
    </citation>
    <scope>NUCLEOTIDE SEQUENCE</scope>
    <source>
        <strain evidence="2">Hsosn_3</strain>
        <tissue evidence="2">Leaf</tissue>
    </source>
</reference>
<keyword evidence="2" id="KW-0418">Kinase</keyword>
<keyword evidence="3" id="KW-1185">Reference proteome</keyword>
<proteinExistence type="predicted"/>
<gene>
    <name evidence="2" type="ORF">POM88_005697</name>
</gene>
<dbReference type="Pfam" id="PF00069">
    <property type="entry name" value="Pkinase"/>
    <property type="match status" value="1"/>
</dbReference>